<name>A0A947DF90_9CYAN</name>
<proteinExistence type="predicted"/>
<evidence type="ECO:0000313" key="2">
    <source>
        <dbReference type="Proteomes" id="UP000717364"/>
    </source>
</evidence>
<accession>A0A947DF90</accession>
<gene>
    <name evidence="1" type="ORF">IXB50_10195</name>
</gene>
<comment type="caution">
    <text evidence="1">The sequence shown here is derived from an EMBL/GenBank/DDBJ whole genome shotgun (WGS) entry which is preliminary data.</text>
</comment>
<reference evidence="1" key="1">
    <citation type="submission" date="2020-11" db="EMBL/GenBank/DDBJ databases">
        <authorList>
            <person name="Konstantinou D."/>
            <person name="Gkelis S."/>
            <person name="Popin R."/>
            <person name="Fewer D."/>
            <person name="Sivonen K."/>
        </authorList>
    </citation>
    <scope>NUCLEOTIDE SEQUENCE</scope>
    <source>
        <strain evidence="1">TAU-MAC 1115</strain>
    </source>
</reference>
<dbReference type="AlphaFoldDB" id="A0A947DF90"/>
<reference evidence="1" key="2">
    <citation type="journal article" date="2021" name="Mar. Drugs">
        <title>Genome Reduction and Secondary Metabolism of the Marine Sponge-Associated Cyanobacterium Leptothoe.</title>
        <authorList>
            <person name="Konstantinou D."/>
            <person name="Popin R.V."/>
            <person name="Fewer D.P."/>
            <person name="Sivonen K."/>
            <person name="Gkelis S."/>
        </authorList>
    </citation>
    <scope>NUCLEOTIDE SEQUENCE</scope>
    <source>
        <strain evidence="1">TAU-MAC 1115</strain>
    </source>
</reference>
<keyword evidence="2" id="KW-1185">Reference proteome</keyword>
<organism evidence="1 2">
    <name type="scientific">Leptothoe spongobia TAU-MAC 1115</name>
    <dbReference type="NCBI Taxonomy" id="1967444"/>
    <lineage>
        <taxon>Bacteria</taxon>
        <taxon>Bacillati</taxon>
        <taxon>Cyanobacteriota</taxon>
        <taxon>Cyanophyceae</taxon>
        <taxon>Nodosilineales</taxon>
        <taxon>Cymatolegaceae</taxon>
        <taxon>Leptothoe</taxon>
        <taxon>Leptothoe spongobia</taxon>
    </lineage>
</organism>
<dbReference type="Proteomes" id="UP000717364">
    <property type="component" value="Unassembled WGS sequence"/>
</dbReference>
<dbReference type="EMBL" id="JADOES010000016">
    <property type="protein sequence ID" value="MBT9315796.1"/>
    <property type="molecule type" value="Genomic_DNA"/>
</dbReference>
<protein>
    <submittedName>
        <fullName evidence="1">Uncharacterized protein</fullName>
    </submittedName>
</protein>
<sequence length="54" mass="6006">MLNQIQALLINTKLHQQIKKANSLANAISLIKTASDKKGYQFSNEPLPNSLKIN</sequence>
<dbReference type="RefSeq" id="WP_215608865.1">
    <property type="nucleotide sequence ID" value="NZ_JADOES010000016.1"/>
</dbReference>
<evidence type="ECO:0000313" key="1">
    <source>
        <dbReference type="EMBL" id="MBT9315796.1"/>
    </source>
</evidence>